<dbReference type="InterPro" id="IPR011761">
    <property type="entry name" value="ATP-grasp"/>
</dbReference>
<feature type="binding site" evidence="16">
    <location>
        <position position="749"/>
    </location>
    <ligand>
        <name>ATP</name>
        <dbReference type="ChEBI" id="CHEBI:30616"/>
        <label>2</label>
    </ligand>
</feature>
<feature type="binding site" evidence="16">
    <location>
        <position position="242"/>
    </location>
    <ligand>
        <name>ATP</name>
        <dbReference type="ChEBI" id="CHEBI:30616"/>
        <label>1</label>
    </ligand>
</feature>
<feature type="binding site" evidence="16">
    <location>
        <position position="710"/>
    </location>
    <ligand>
        <name>ATP</name>
        <dbReference type="ChEBI" id="CHEBI:30616"/>
        <label>2</label>
    </ligand>
</feature>
<dbReference type="GO" id="GO:0005737">
    <property type="term" value="C:cytoplasm"/>
    <property type="evidence" value="ECO:0007669"/>
    <property type="project" value="TreeGrafter"/>
</dbReference>
<feature type="binding site" evidence="16">
    <location>
        <position position="835"/>
    </location>
    <ligand>
        <name>Mn(2+)</name>
        <dbReference type="ChEBI" id="CHEBI:29035"/>
        <label>4</label>
    </ligand>
</feature>
<evidence type="ECO:0000256" key="7">
    <source>
        <dbReference type="ARBA" id="ARBA00022723"/>
    </source>
</evidence>
<dbReference type="FunFam" id="3.30.470.20:FF:000026">
    <property type="entry name" value="Carbamoyl-phosphate synthase large chain"/>
    <property type="match status" value="1"/>
</dbReference>
<keyword evidence="12 16" id="KW-0665">Pyrimidine biosynthesis</keyword>
<dbReference type="InterPro" id="IPR011607">
    <property type="entry name" value="MGS-like_dom"/>
</dbReference>
<dbReference type="SUPFAM" id="SSF52335">
    <property type="entry name" value="Methylglyoxal synthase-like"/>
    <property type="match status" value="1"/>
</dbReference>
<dbReference type="SMART" id="SM01209">
    <property type="entry name" value="GARS_A"/>
    <property type="match status" value="1"/>
</dbReference>
<feature type="region of interest" description="Carboxyphosphate synthetic domain" evidence="16">
    <location>
        <begin position="1"/>
        <end position="400"/>
    </location>
</feature>
<feature type="binding site" evidence="16">
    <location>
        <position position="241"/>
    </location>
    <ligand>
        <name>ATP</name>
        <dbReference type="ChEBI" id="CHEBI:30616"/>
        <label>1</label>
    </ligand>
</feature>
<sequence length="1089" mass="119208">MKKHMFKKVLVIGSGPIIIGQGAEFDYSGTQACKVLKEEGVEVVLVNSNPATIMTDPTVADHVYMEPMTPEFLEKIIEKERPEAMIAGMGGQTALNLSMELWKRGVLEKYNVEVIGTSLKSIETSEDREDFRAAMEAIGQPCIESYIAEDVESAVTQAHQIGLPVIIRPAFTLGGTGGGIANTEAEVREIARRGIDFSIAGQVLVEKSIKGWKEIEYEMIRDNSGNVIAVCNMENFDPVGVHTGDSIVVAPSQTLNDLEYQMLRRASIDIVNALEIRGGCNVQLALDPRSDRYFVIEVNPRVSRSSALASKATGYPIAKVATRIALGYDLDEIVNDITGKTKACFEPTLDYVVVKIPKWPFDKFKEASKVLGTMMMATGEVMAIAGSFEAALLKAVRSLEINLFNLKLPVSDAMSTEALVDRVINGDDMRLFFITELMRRGTTVAALQEMTGIDPFFLSKVQRLVALEERIRGKAINALDSQLLMELKRYGFADKGISRLMKDTSADKIYDLRKVYNIMPSYKMVDTCASEFEATSPYYYSMYGGEDEVEVSDRKKVIVIGSGPIRIGQGVEFDYCSVHGVLALKNLGYEAIIVNNNPETVSTDFDLSDKLYFEPITEEDILSIVDKEKPVGVILQYGGQTAIKLARFISEAGIPILGTSFEAVHNAEDRECFNQILIQEGIPSPLGYGVSSVADGMSQAKSLGFPLLVRPSYVIGGLGMEIVHDNESLERYLFGAFEREPKSTVLIDQYINGLEVEVDAISDGENVIIPGIMEHLERAGVHSGDSISIYPAPSISSQMKGQIVVTTRRIAQALKIVGLLNIQFIVEKNKLYVIEVNPRASRTVPFLSKVTGVPMIELSTRCMLGETVNSMEYPTGLYPEREIYAVKHPVFSMEKIPFADSALGPEMKSTGEVLCMDAKLEHALYKGFVASSGTLRGLSAKGAKRAQDAAAAGEAADGEVITERVFLSIADAFKEPALPLAGKLAELGYEIVATSGTAQAIRDAFPAAKVIDAGTEDEALTWLTREKISFSVILPTVGKVKEKQGFRMRRRAVENKVICLTAFDTFSAVVLLLEKGIDDQSVNVHMAYS</sequence>
<dbReference type="OrthoDB" id="9804197at2"/>
<dbReference type="PROSITE" id="PS00866">
    <property type="entry name" value="CPSASE_1"/>
    <property type="match status" value="1"/>
</dbReference>
<keyword evidence="7" id="KW-0479">Metal-binding</keyword>
<feature type="binding site" evidence="16">
    <location>
        <position position="297"/>
    </location>
    <ligand>
        <name>Mn(2+)</name>
        <dbReference type="ChEBI" id="CHEBI:29035"/>
        <label>1</label>
    </ligand>
</feature>
<feature type="binding site" evidence="16">
    <location>
        <position position="240"/>
    </location>
    <ligand>
        <name>ATP</name>
        <dbReference type="ChEBI" id="CHEBI:30616"/>
        <label>1</label>
    </ligand>
</feature>
<dbReference type="Pfam" id="PF02786">
    <property type="entry name" value="CPSase_L_D2"/>
    <property type="match status" value="2"/>
</dbReference>
<keyword evidence="8 16" id="KW-0677">Repeat</keyword>
<feature type="binding site" evidence="16">
    <location>
        <position position="207"/>
    </location>
    <ligand>
        <name>ATP</name>
        <dbReference type="ChEBI" id="CHEBI:30616"/>
        <label>1</label>
    </ligand>
</feature>
<dbReference type="InterPro" id="IPR005479">
    <property type="entry name" value="CPAse_ATP-bd"/>
</dbReference>
<dbReference type="NCBIfam" id="NF003671">
    <property type="entry name" value="PRK05294.1"/>
    <property type="match status" value="1"/>
</dbReference>
<evidence type="ECO:0000259" key="18">
    <source>
        <dbReference type="PROSITE" id="PS51855"/>
    </source>
</evidence>
<comment type="domain">
    <text evidence="16">The large subunit is composed of 2 ATP-grasp domains that are involved in binding the 2 ATP molecules needed for carbamoyl phosphate synthesis. The N-terminal ATP-grasp domain (referred to as the carboxyphosphate synthetic component) catalyzes the ATP-dependent phosphorylation of hydrogencarbonate to carboxyphosphate and the subsequent nucleophilic attack by ammonia to form a carbamate intermediate. The C-terminal ATP-grasp domain (referred to as the carbamoyl phosphate synthetic component) then catalyzes the phosphorylation of carbamate with the second ATP to form the end product carbamoyl phosphate. The reactive and unstable enzyme intermediates are sequentially channeled from one active site to the next through the interior of the protein over a distance of at least 96 A.</text>
</comment>
<dbReference type="FunFam" id="1.10.1030.10:FF:000002">
    <property type="entry name" value="Carbamoyl-phosphate synthase large chain"/>
    <property type="match status" value="1"/>
</dbReference>
<feature type="binding site" evidence="16">
    <location>
        <position position="782"/>
    </location>
    <ligand>
        <name>ATP</name>
        <dbReference type="ChEBI" id="CHEBI:30616"/>
        <label>2</label>
    </ligand>
</feature>
<comment type="caution">
    <text evidence="16">Lacks conserved residue(s) required for the propagation of feature annotation.</text>
</comment>
<dbReference type="Pfam" id="PF02142">
    <property type="entry name" value="MGS"/>
    <property type="match status" value="1"/>
</dbReference>
<dbReference type="SMART" id="SM00851">
    <property type="entry name" value="MGS"/>
    <property type="match status" value="1"/>
</dbReference>
<keyword evidence="20" id="KW-1185">Reference proteome</keyword>
<feature type="binding site" evidence="16">
    <location>
        <position position="174"/>
    </location>
    <ligand>
        <name>ATP</name>
        <dbReference type="ChEBI" id="CHEBI:30616"/>
        <label>1</label>
    </ligand>
</feature>
<dbReference type="InterPro" id="IPR006275">
    <property type="entry name" value="CPSase_lsu"/>
</dbReference>
<dbReference type="SUPFAM" id="SSF52440">
    <property type="entry name" value="PreATP-grasp domain"/>
    <property type="match status" value="2"/>
</dbReference>
<feature type="domain" description="ATP-grasp" evidence="17">
    <location>
        <begin position="674"/>
        <end position="864"/>
    </location>
</feature>
<evidence type="ECO:0000259" key="17">
    <source>
        <dbReference type="PROSITE" id="PS50975"/>
    </source>
</evidence>
<evidence type="ECO:0000256" key="6">
    <source>
        <dbReference type="ARBA" id="ARBA00022605"/>
    </source>
</evidence>
<feature type="binding site" evidence="16">
    <location>
        <position position="128"/>
    </location>
    <ligand>
        <name>ATP</name>
        <dbReference type="ChEBI" id="CHEBI:30616"/>
        <label>1</label>
    </ligand>
</feature>
<dbReference type="EMBL" id="FMWL01000003">
    <property type="protein sequence ID" value="SCZ77530.1"/>
    <property type="molecule type" value="Genomic_DNA"/>
</dbReference>
<evidence type="ECO:0000313" key="19">
    <source>
        <dbReference type="EMBL" id="SCZ77530.1"/>
    </source>
</evidence>
<dbReference type="EC" id="6.3.5.5" evidence="16"/>
<feature type="binding site" evidence="16">
    <location>
        <position position="283"/>
    </location>
    <ligand>
        <name>Mn(2+)</name>
        <dbReference type="ChEBI" id="CHEBI:29035"/>
        <label>1</label>
    </ligand>
</feature>
<feature type="binding site" evidence="16">
    <location>
        <position position="297"/>
    </location>
    <ligand>
        <name>Mn(2+)</name>
        <dbReference type="ChEBI" id="CHEBI:29035"/>
        <label>2</label>
    </ligand>
</feature>
<protein>
    <recommendedName>
        <fullName evidence="16">Carbamoyl phosphate synthase large chain</fullName>
        <ecNumber evidence="16">6.3.4.16</ecNumber>
        <ecNumber evidence="16">6.3.5.5</ecNumber>
    </recommendedName>
    <alternativeName>
        <fullName evidence="16">Carbamoyl phosphate synthetase ammonia chain</fullName>
    </alternativeName>
</protein>
<dbReference type="InterPro" id="IPR013815">
    <property type="entry name" value="ATP_grasp_subdomain_1"/>
</dbReference>
<feature type="binding site" evidence="16">
    <location>
        <position position="299"/>
    </location>
    <ligand>
        <name>Mg(2+)</name>
        <dbReference type="ChEBI" id="CHEBI:18420"/>
        <label>2</label>
    </ligand>
</feature>
<dbReference type="Pfam" id="PF25596">
    <property type="entry name" value="CPSase_L_D1"/>
    <property type="match status" value="2"/>
</dbReference>
<dbReference type="Pfam" id="PF02787">
    <property type="entry name" value="CPSase_L_D3"/>
    <property type="match status" value="1"/>
</dbReference>
<dbReference type="PANTHER" id="PTHR11405:SF53">
    <property type="entry name" value="CARBAMOYL-PHOSPHATE SYNTHASE [AMMONIA], MITOCHONDRIAL"/>
    <property type="match status" value="1"/>
</dbReference>
<evidence type="ECO:0000256" key="8">
    <source>
        <dbReference type="ARBA" id="ARBA00022737"/>
    </source>
</evidence>
<dbReference type="InterPro" id="IPR016185">
    <property type="entry name" value="PreATP-grasp_dom_sf"/>
</dbReference>
<gene>
    <name evidence="16" type="primary">carB</name>
    <name evidence="19" type="ORF">SAMN03080599_00767</name>
</gene>
<evidence type="ECO:0000256" key="15">
    <source>
        <dbReference type="ARBA" id="ARBA00048816"/>
    </source>
</evidence>
<feature type="binding site" evidence="16">
    <location>
        <position position="297"/>
    </location>
    <ligand>
        <name>Mg(2+)</name>
        <dbReference type="ChEBI" id="CHEBI:18420"/>
        <label>2</label>
    </ligand>
</feature>
<evidence type="ECO:0000256" key="10">
    <source>
        <dbReference type="ARBA" id="ARBA00022840"/>
    </source>
</evidence>
<dbReference type="InterPro" id="IPR058047">
    <property type="entry name" value="CPSase_preATP-grasp"/>
</dbReference>
<comment type="catalytic activity">
    <reaction evidence="14 16">
        <text>hydrogencarbonate + NH4(+) + 2 ATP = carbamoyl phosphate + 2 ADP + phosphate + 2 H(+)</text>
        <dbReference type="Rhea" id="RHEA:18029"/>
        <dbReference type="ChEBI" id="CHEBI:15378"/>
        <dbReference type="ChEBI" id="CHEBI:17544"/>
        <dbReference type="ChEBI" id="CHEBI:28938"/>
        <dbReference type="ChEBI" id="CHEBI:30616"/>
        <dbReference type="ChEBI" id="CHEBI:43474"/>
        <dbReference type="ChEBI" id="CHEBI:58228"/>
        <dbReference type="ChEBI" id="CHEBI:456216"/>
        <dbReference type="EC" id="6.3.4.16"/>
    </reaction>
</comment>
<dbReference type="AlphaFoldDB" id="A0A1G5RUY9"/>
<feature type="binding site" evidence="16">
    <location>
        <position position="297"/>
    </location>
    <ligand>
        <name>ATP</name>
        <dbReference type="ChEBI" id="CHEBI:30616"/>
        <label>1</label>
    </ligand>
</feature>
<dbReference type="InterPro" id="IPR036897">
    <property type="entry name" value="CarbamoylP_synth_lsu_oligo_sf"/>
</dbReference>
<feature type="binding site" evidence="16">
    <location>
        <position position="283"/>
    </location>
    <ligand>
        <name>Mg(2+)</name>
        <dbReference type="ChEBI" id="CHEBI:18420"/>
        <label>1</label>
    </ligand>
</feature>
<feature type="binding site" evidence="16">
    <location>
        <position position="297"/>
    </location>
    <ligand>
        <name>Mg(2+)</name>
        <dbReference type="ChEBI" id="CHEBI:18420"/>
        <label>1</label>
    </ligand>
</feature>
<feature type="binding site" evidence="16">
    <location>
        <position position="835"/>
    </location>
    <ligand>
        <name>Mn(2+)</name>
        <dbReference type="ChEBI" id="CHEBI:29035"/>
        <label>3</label>
    </ligand>
</feature>
<feature type="domain" description="MGS-like" evidence="18">
    <location>
        <begin position="956"/>
        <end position="1089"/>
    </location>
</feature>
<dbReference type="GO" id="GO:0006526">
    <property type="term" value="P:L-arginine biosynthetic process"/>
    <property type="evidence" value="ECO:0007669"/>
    <property type="project" value="UniProtKB-UniRule"/>
</dbReference>
<evidence type="ECO:0000256" key="11">
    <source>
        <dbReference type="ARBA" id="ARBA00022842"/>
    </source>
</evidence>
<evidence type="ECO:0000256" key="14">
    <source>
        <dbReference type="ARBA" id="ARBA00047359"/>
    </source>
</evidence>
<feature type="binding site" evidence="16">
    <location>
        <position position="835"/>
    </location>
    <ligand>
        <name>ATP</name>
        <dbReference type="ChEBI" id="CHEBI:30616"/>
        <label>2</label>
    </ligand>
</feature>
<dbReference type="NCBIfam" id="NF009455">
    <property type="entry name" value="PRK12815.1"/>
    <property type="match status" value="1"/>
</dbReference>
<dbReference type="PRINTS" id="PR00098">
    <property type="entry name" value="CPSASE"/>
</dbReference>
<comment type="subunit">
    <text evidence="16">Composed of two chains; the small (or glutamine) chain promotes the hydrolysis of glutamine to ammonia, which is used by the large (or ammonia) chain to synthesize carbamoyl phosphate. Tetramer of heterodimers (alpha,beta)4.</text>
</comment>
<dbReference type="InterPro" id="IPR005480">
    <property type="entry name" value="CPSase_lsu_oligo"/>
</dbReference>
<feature type="binding site" evidence="16">
    <location>
        <position position="209"/>
    </location>
    <ligand>
        <name>ATP</name>
        <dbReference type="ChEBI" id="CHEBI:30616"/>
        <label>1</label>
    </ligand>
</feature>
<evidence type="ECO:0000256" key="5">
    <source>
        <dbReference type="ARBA" id="ARBA00022598"/>
    </source>
</evidence>
<keyword evidence="9 16" id="KW-0547">Nucleotide-binding</keyword>
<dbReference type="HAMAP" id="MF_01210_B">
    <property type="entry name" value="CPSase_L_chain_B"/>
    <property type="match status" value="1"/>
</dbReference>
<evidence type="ECO:0000313" key="20">
    <source>
        <dbReference type="Proteomes" id="UP000199208"/>
    </source>
</evidence>
<feature type="region of interest" description="Carbamoyl phosphate synthetic domain" evidence="16">
    <location>
        <begin position="550"/>
        <end position="932"/>
    </location>
</feature>
<dbReference type="GO" id="GO:0046872">
    <property type="term" value="F:metal ion binding"/>
    <property type="evidence" value="ECO:0007669"/>
    <property type="project" value="UniProtKB-KW"/>
</dbReference>
<proteinExistence type="inferred from homology"/>
<comment type="cofactor">
    <cofactor evidence="1">
        <name>Mn(2+)</name>
        <dbReference type="ChEBI" id="CHEBI:29035"/>
    </cofactor>
</comment>
<feature type="binding site" evidence="16">
    <location>
        <position position="783"/>
    </location>
    <ligand>
        <name>ATP</name>
        <dbReference type="ChEBI" id="CHEBI:30616"/>
        <label>2</label>
    </ligand>
</feature>
<keyword evidence="10 16" id="KW-0067">ATP-binding</keyword>
<dbReference type="Gene3D" id="3.30.470.20">
    <property type="entry name" value="ATP-grasp fold, B domain"/>
    <property type="match status" value="2"/>
</dbReference>
<organism evidence="19 20">
    <name type="scientific">Acidaminobacter hydrogenoformans DSM 2784</name>
    <dbReference type="NCBI Taxonomy" id="1120920"/>
    <lineage>
        <taxon>Bacteria</taxon>
        <taxon>Bacillati</taxon>
        <taxon>Bacillota</taxon>
        <taxon>Clostridia</taxon>
        <taxon>Peptostreptococcales</taxon>
        <taxon>Acidaminobacteraceae</taxon>
        <taxon>Acidaminobacter</taxon>
    </lineage>
</organism>
<dbReference type="Gene3D" id="3.40.50.1380">
    <property type="entry name" value="Methylglyoxal synthase-like domain"/>
    <property type="match status" value="1"/>
</dbReference>
<comment type="pathway">
    <text evidence="16">Pyrimidine metabolism; UMP biosynthesis via de novo pathway; (S)-dihydroorotate from bicarbonate: step 1/3.</text>
</comment>
<feature type="binding site" evidence="16">
    <location>
        <position position="751"/>
    </location>
    <ligand>
        <name>ATP</name>
        <dbReference type="ChEBI" id="CHEBI:30616"/>
        <label>2</label>
    </ligand>
</feature>
<dbReference type="EC" id="6.3.4.16" evidence="16"/>
<evidence type="ECO:0000256" key="1">
    <source>
        <dbReference type="ARBA" id="ARBA00001936"/>
    </source>
</evidence>
<feature type="binding site" evidence="16">
    <location>
        <position position="837"/>
    </location>
    <ligand>
        <name>Mg(2+)</name>
        <dbReference type="ChEBI" id="CHEBI:18420"/>
        <label>4</label>
    </ligand>
</feature>
<dbReference type="Gene3D" id="3.30.1490.20">
    <property type="entry name" value="ATP-grasp fold, A domain"/>
    <property type="match status" value="1"/>
</dbReference>
<feature type="binding site" evidence="16">
    <location>
        <position position="299"/>
    </location>
    <ligand>
        <name>Mn(2+)</name>
        <dbReference type="ChEBI" id="CHEBI:29035"/>
        <label>2</label>
    </ligand>
</feature>
<comment type="function">
    <text evidence="16">Large subunit of the glutamine-dependent carbamoyl phosphate synthetase (CPSase). CPSase catalyzes the formation of carbamoyl phosphate from the ammonia moiety of glutamine, carbonate, and phosphate donated by ATP, constituting the first step of 2 biosynthetic pathways, one leading to arginine and/or urea and the other to pyrimidine nucleotides. The large subunit (synthetase) binds the substrates ammonia (free or transferred from glutamine from the small subunit), hydrogencarbonate and ATP and carries out an ATP-coupled ligase reaction, activating hydrogencarbonate by forming carboxy phosphate which reacts with ammonia to form carbamoyl phosphate.</text>
</comment>
<dbReference type="Proteomes" id="UP000199208">
    <property type="component" value="Unassembled WGS sequence"/>
</dbReference>
<dbReference type="PROSITE" id="PS50975">
    <property type="entry name" value="ATP_GRASP"/>
    <property type="match status" value="2"/>
</dbReference>
<keyword evidence="6 16" id="KW-0028">Amino-acid biosynthesis</keyword>
<dbReference type="GO" id="GO:0004087">
    <property type="term" value="F:carbamoyl-phosphate synthase (ammonia) activity"/>
    <property type="evidence" value="ECO:0007669"/>
    <property type="project" value="UniProtKB-EC"/>
</dbReference>
<dbReference type="UniPathway" id="UPA00068">
    <property type="reaction ID" value="UER00171"/>
</dbReference>
<keyword evidence="5 16" id="KW-0436">Ligase</keyword>
<dbReference type="STRING" id="1120920.SAMN03080599_00767"/>
<feature type="binding site" evidence="16">
    <location>
        <position position="823"/>
    </location>
    <ligand>
        <name>Mn(2+)</name>
        <dbReference type="ChEBI" id="CHEBI:29035"/>
        <label>3</label>
    </ligand>
</feature>
<feature type="binding site" evidence="16">
    <location>
        <position position="283"/>
    </location>
    <ligand>
        <name>ATP</name>
        <dbReference type="ChEBI" id="CHEBI:30616"/>
        <label>1</label>
    </ligand>
</feature>
<feature type="binding site" evidence="16">
    <location>
        <position position="168"/>
    </location>
    <ligand>
        <name>ATP</name>
        <dbReference type="ChEBI" id="CHEBI:30616"/>
        <label>1</label>
    </ligand>
</feature>
<dbReference type="SMART" id="SM01096">
    <property type="entry name" value="CPSase_L_D3"/>
    <property type="match status" value="1"/>
</dbReference>
<dbReference type="PANTHER" id="PTHR11405">
    <property type="entry name" value="CARBAMOYLTRANSFERASE FAMILY MEMBER"/>
    <property type="match status" value="1"/>
</dbReference>
<feature type="domain" description="ATP-grasp" evidence="17">
    <location>
        <begin position="132"/>
        <end position="326"/>
    </location>
</feature>
<comment type="similarity">
    <text evidence="3 16">Belongs to the CarB family.</text>
</comment>
<dbReference type="SUPFAM" id="SSF48108">
    <property type="entry name" value="Carbamoyl phosphate synthetase, large subunit connection domain"/>
    <property type="match status" value="1"/>
</dbReference>
<feature type="binding site" evidence="16">
    <location>
        <position position="823"/>
    </location>
    <ligand>
        <name>Mg(2+)</name>
        <dbReference type="ChEBI" id="CHEBI:18420"/>
        <label>3</label>
    </ligand>
</feature>
<dbReference type="UniPathway" id="UPA00070">
    <property type="reaction ID" value="UER00115"/>
</dbReference>
<dbReference type="PROSITE" id="PS51855">
    <property type="entry name" value="MGS"/>
    <property type="match status" value="1"/>
</dbReference>
<name>A0A1G5RUY9_9FIRM</name>
<feature type="binding site" evidence="16">
    <location>
        <position position="214"/>
    </location>
    <ligand>
        <name>ATP</name>
        <dbReference type="ChEBI" id="CHEBI:30616"/>
        <label>1</label>
    </ligand>
</feature>
<dbReference type="InterPro" id="IPR005483">
    <property type="entry name" value="CPSase_dom"/>
</dbReference>
<accession>A0A1G5RUY9</accession>
<evidence type="ECO:0000256" key="13">
    <source>
        <dbReference type="ARBA" id="ARBA00023211"/>
    </source>
</evidence>
<feature type="binding site" evidence="16">
    <location>
        <position position="835"/>
    </location>
    <ligand>
        <name>Mg(2+)</name>
        <dbReference type="ChEBI" id="CHEBI:18420"/>
        <label>4</label>
    </ligand>
</feature>
<evidence type="ECO:0000256" key="9">
    <source>
        <dbReference type="ARBA" id="ARBA00022741"/>
    </source>
</evidence>
<evidence type="ECO:0000256" key="3">
    <source>
        <dbReference type="ARBA" id="ARBA00009799"/>
    </source>
</evidence>
<dbReference type="InterPro" id="IPR036914">
    <property type="entry name" value="MGS-like_dom_sf"/>
</dbReference>
<feature type="binding site" evidence="16">
    <location>
        <position position="837"/>
    </location>
    <ligand>
        <name>Mn(2+)</name>
        <dbReference type="ChEBI" id="CHEBI:29035"/>
        <label>4</label>
    </ligand>
</feature>
<feature type="region of interest" description="Allosteric domain" evidence="16">
    <location>
        <begin position="933"/>
        <end position="1089"/>
    </location>
</feature>
<feature type="binding site" evidence="16">
    <location>
        <position position="823"/>
    </location>
    <ligand>
        <name>ATP</name>
        <dbReference type="ChEBI" id="CHEBI:30616"/>
        <label>2</label>
    </ligand>
</feature>
<dbReference type="Gene3D" id="1.10.1030.10">
    <property type="entry name" value="Carbamoyl-phosphate synthetase, large subunit oligomerisation domain"/>
    <property type="match status" value="1"/>
</dbReference>
<dbReference type="GO" id="GO:0004088">
    <property type="term" value="F:carbamoyl-phosphate synthase (glutamine-hydrolyzing) activity"/>
    <property type="evidence" value="ECO:0007669"/>
    <property type="project" value="UniProtKB-UniRule"/>
</dbReference>
<dbReference type="FunFam" id="3.40.50.20:FF:000001">
    <property type="entry name" value="Carbamoyl-phosphate synthase large chain"/>
    <property type="match status" value="2"/>
</dbReference>
<dbReference type="GO" id="GO:0044205">
    <property type="term" value="P:'de novo' UMP biosynthetic process"/>
    <property type="evidence" value="ECO:0007669"/>
    <property type="project" value="UniProtKB-UniRule"/>
</dbReference>
<dbReference type="FunFam" id="3.30.470.20:FF:000001">
    <property type="entry name" value="Carbamoyl-phosphate synthase large chain"/>
    <property type="match status" value="1"/>
</dbReference>
<comment type="pathway">
    <text evidence="2 16">Amino-acid biosynthesis; L-arginine biosynthesis; carbamoyl phosphate from bicarbonate: step 1/1.</text>
</comment>
<feature type="binding site" evidence="16">
    <location>
        <position position="780"/>
    </location>
    <ligand>
        <name>ATP</name>
        <dbReference type="ChEBI" id="CHEBI:30616"/>
        <label>2</label>
    </ligand>
</feature>
<dbReference type="GO" id="GO:0005524">
    <property type="term" value="F:ATP binding"/>
    <property type="evidence" value="ECO:0007669"/>
    <property type="project" value="UniProtKB-UniRule"/>
</dbReference>
<evidence type="ECO:0000256" key="2">
    <source>
        <dbReference type="ARBA" id="ARBA00005077"/>
    </source>
</evidence>
<comment type="catalytic activity">
    <reaction evidence="15 16">
        <text>hydrogencarbonate + L-glutamine + 2 ATP + H2O = carbamoyl phosphate + L-glutamate + 2 ADP + phosphate + 2 H(+)</text>
        <dbReference type="Rhea" id="RHEA:18633"/>
        <dbReference type="ChEBI" id="CHEBI:15377"/>
        <dbReference type="ChEBI" id="CHEBI:15378"/>
        <dbReference type="ChEBI" id="CHEBI:17544"/>
        <dbReference type="ChEBI" id="CHEBI:29985"/>
        <dbReference type="ChEBI" id="CHEBI:30616"/>
        <dbReference type="ChEBI" id="CHEBI:43474"/>
        <dbReference type="ChEBI" id="CHEBI:58228"/>
        <dbReference type="ChEBI" id="CHEBI:58359"/>
        <dbReference type="ChEBI" id="CHEBI:456216"/>
        <dbReference type="EC" id="6.3.5.5"/>
    </reaction>
</comment>
<dbReference type="NCBIfam" id="TIGR01369">
    <property type="entry name" value="CPSaseII_lrg"/>
    <property type="match status" value="1"/>
</dbReference>
<evidence type="ECO:0000256" key="4">
    <source>
        <dbReference type="ARBA" id="ARBA00022571"/>
    </source>
</evidence>
<feature type="binding site" evidence="16">
    <location>
        <position position="175"/>
    </location>
    <ligand>
        <name>ATP</name>
        <dbReference type="ChEBI" id="CHEBI:30616"/>
        <label>1</label>
    </ligand>
</feature>
<feature type="binding site" evidence="16">
    <location>
        <position position="835"/>
    </location>
    <ligand>
        <name>Mg(2+)</name>
        <dbReference type="ChEBI" id="CHEBI:18420"/>
        <label>3</label>
    </ligand>
</feature>
<evidence type="ECO:0000256" key="12">
    <source>
        <dbReference type="ARBA" id="ARBA00022975"/>
    </source>
</evidence>
<keyword evidence="11" id="KW-0460">Magnesium</keyword>
<feature type="binding site" evidence="16">
    <location>
        <position position="755"/>
    </location>
    <ligand>
        <name>ATP</name>
        <dbReference type="ChEBI" id="CHEBI:30616"/>
        <label>2</label>
    </ligand>
</feature>
<dbReference type="GO" id="GO:0006541">
    <property type="term" value="P:glutamine metabolic process"/>
    <property type="evidence" value="ECO:0007669"/>
    <property type="project" value="TreeGrafter"/>
</dbReference>
<dbReference type="SUPFAM" id="SSF56059">
    <property type="entry name" value="Glutathione synthetase ATP-binding domain-like"/>
    <property type="match status" value="2"/>
</dbReference>
<dbReference type="PROSITE" id="PS00867">
    <property type="entry name" value="CPSASE_2"/>
    <property type="match status" value="2"/>
</dbReference>
<comment type="cofactor">
    <cofactor evidence="16">
        <name>Mg(2+)</name>
        <dbReference type="ChEBI" id="CHEBI:18420"/>
    </cofactor>
    <cofactor evidence="16">
        <name>Mn(2+)</name>
        <dbReference type="ChEBI" id="CHEBI:29035"/>
    </cofactor>
    <text evidence="16">Binds 4 Mg(2+) or Mn(2+) ions per subunit.</text>
</comment>
<keyword evidence="13" id="KW-0464">Manganese</keyword>
<dbReference type="Gene3D" id="3.40.50.20">
    <property type="match status" value="2"/>
</dbReference>
<evidence type="ECO:0000256" key="16">
    <source>
        <dbReference type="HAMAP-Rule" id="MF_01210"/>
    </source>
</evidence>
<reference evidence="19 20" key="1">
    <citation type="submission" date="2016-10" db="EMBL/GenBank/DDBJ databases">
        <authorList>
            <person name="de Groot N.N."/>
        </authorList>
    </citation>
    <scope>NUCLEOTIDE SEQUENCE [LARGE SCALE GENOMIC DNA]</scope>
    <source>
        <strain evidence="19 20">DSM 2784</strain>
    </source>
</reference>
<keyword evidence="4 16" id="KW-0055">Arginine biosynthesis</keyword>
<feature type="binding site" evidence="16">
    <location>
        <position position="781"/>
    </location>
    <ligand>
        <name>ATP</name>
        <dbReference type="ChEBI" id="CHEBI:30616"/>
        <label>2</label>
    </ligand>
</feature>